<dbReference type="PROSITE" id="PS00010">
    <property type="entry name" value="ASX_HYDROXYL"/>
    <property type="match status" value="1"/>
</dbReference>
<keyword evidence="6" id="KW-0677">Repeat</keyword>
<feature type="domain" description="Cadherin" evidence="19">
    <location>
        <begin position="3113"/>
        <end position="3216"/>
    </location>
</feature>
<evidence type="ECO:0000256" key="9">
    <source>
        <dbReference type="ARBA" id="ARBA00022989"/>
    </source>
</evidence>
<evidence type="ECO:0000256" key="16">
    <source>
        <dbReference type="SAM" id="Phobius"/>
    </source>
</evidence>
<dbReference type="GO" id="GO:0016342">
    <property type="term" value="C:catenin complex"/>
    <property type="evidence" value="ECO:0007669"/>
    <property type="project" value="TreeGrafter"/>
</dbReference>
<feature type="domain" description="Cadherin" evidence="19">
    <location>
        <begin position="1027"/>
        <end position="1134"/>
    </location>
</feature>
<feature type="domain" description="Cadherin" evidence="19">
    <location>
        <begin position="3425"/>
        <end position="3529"/>
    </location>
</feature>
<keyword evidence="10 16" id="KW-0472">Membrane</keyword>
<evidence type="ECO:0000256" key="5">
    <source>
        <dbReference type="ARBA" id="ARBA00022729"/>
    </source>
</evidence>
<dbReference type="PROSITE" id="PS50026">
    <property type="entry name" value="EGF_3"/>
    <property type="match status" value="5"/>
</dbReference>
<accession>W8B6F3</accession>
<dbReference type="Pfam" id="PF02210">
    <property type="entry name" value="Laminin_G_2"/>
    <property type="match status" value="1"/>
</dbReference>
<feature type="region of interest" description="Disordered" evidence="15">
    <location>
        <begin position="4554"/>
        <end position="4573"/>
    </location>
</feature>
<feature type="domain" description="Cadherin" evidence="19">
    <location>
        <begin position="3013"/>
        <end position="3117"/>
    </location>
</feature>
<keyword evidence="11 14" id="KW-1015">Disulfide bond</keyword>
<dbReference type="EMBL" id="GAMC01021186">
    <property type="protein sequence ID" value="JAB85369.1"/>
    <property type="molecule type" value="mRNA"/>
</dbReference>
<feature type="compositionally biased region" description="Low complexity" evidence="15">
    <location>
        <begin position="37"/>
        <end position="76"/>
    </location>
</feature>
<feature type="domain" description="EGF-like" evidence="18">
    <location>
        <begin position="4284"/>
        <end position="4320"/>
    </location>
</feature>
<dbReference type="PROSITE" id="PS01187">
    <property type="entry name" value="EGF_CA"/>
    <property type="match status" value="1"/>
</dbReference>
<feature type="domain" description="Cadherin" evidence="19">
    <location>
        <begin position="2387"/>
        <end position="2494"/>
    </location>
</feature>
<feature type="disulfide bond" evidence="14">
    <location>
        <begin position="4236"/>
        <end position="4245"/>
    </location>
</feature>
<dbReference type="FunFam" id="2.60.40.60:FF:000092">
    <property type="entry name" value="Protocadherin 8"/>
    <property type="match status" value="2"/>
</dbReference>
<dbReference type="FunFam" id="2.60.40.60:FF:000039">
    <property type="entry name" value="FAT atypical cadherin 3"/>
    <property type="match status" value="1"/>
</dbReference>
<reference evidence="20" key="2">
    <citation type="journal article" date="2014" name="BMC Genomics">
        <title>A genomic perspective to assessing quality of mass-reared SIT flies used in Mediterranean fruit fly (Ceratitis capitata) eradication in California.</title>
        <authorList>
            <person name="Calla B."/>
            <person name="Hall B."/>
            <person name="Hou S."/>
            <person name="Geib S.M."/>
        </authorList>
    </citation>
    <scope>NUCLEOTIDE SEQUENCE</scope>
</reference>
<feature type="domain" description="Cadherin" evidence="19">
    <location>
        <begin position="2906"/>
        <end position="3012"/>
    </location>
</feature>
<feature type="domain" description="Cadherin" evidence="19">
    <location>
        <begin position="2184"/>
        <end position="2284"/>
    </location>
</feature>
<feature type="domain" description="Cadherin" evidence="19">
    <location>
        <begin position="2285"/>
        <end position="2386"/>
    </location>
</feature>
<dbReference type="InterPro" id="IPR000152">
    <property type="entry name" value="EGF-type_Asp/Asn_hydroxyl_site"/>
</dbReference>
<feature type="domain" description="Cadherin" evidence="19">
    <location>
        <begin position="351"/>
        <end position="443"/>
    </location>
</feature>
<dbReference type="FunFam" id="2.60.40.60:FF:000032">
    <property type="entry name" value="FAT atypical cadherin 1"/>
    <property type="match status" value="1"/>
</dbReference>
<dbReference type="FunFam" id="2.60.40.60:FF:000080">
    <property type="entry name" value="FAT atypical cadherin 1"/>
    <property type="match status" value="1"/>
</dbReference>
<dbReference type="FunFam" id="2.60.40.60:FF:000084">
    <property type="entry name" value="FAT atypical cadherin 3"/>
    <property type="match status" value="1"/>
</dbReference>
<dbReference type="GO" id="GO:0008104">
    <property type="term" value="P:intracellular protein localization"/>
    <property type="evidence" value="ECO:0007669"/>
    <property type="project" value="UniProtKB-ARBA"/>
</dbReference>
<feature type="domain" description="Cadherin" evidence="19">
    <location>
        <begin position="3635"/>
        <end position="3749"/>
    </location>
</feature>
<dbReference type="InterPro" id="IPR002126">
    <property type="entry name" value="Cadherin-like_dom"/>
</dbReference>
<reference evidence="20" key="1">
    <citation type="submission" date="2013-07" db="EMBL/GenBank/DDBJ databases">
        <authorList>
            <person name="Geib S."/>
        </authorList>
    </citation>
    <scope>NUCLEOTIDE SEQUENCE</scope>
</reference>
<feature type="domain" description="EGF-like" evidence="18">
    <location>
        <begin position="4170"/>
        <end position="4207"/>
    </location>
</feature>
<feature type="domain" description="Cadherin" evidence="19">
    <location>
        <begin position="1977"/>
        <end position="2183"/>
    </location>
</feature>
<feature type="domain" description="Cadherin" evidence="19">
    <location>
        <begin position="1551"/>
        <end position="1656"/>
    </location>
</feature>
<evidence type="ECO:0000313" key="20">
    <source>
        <dbReference type="EMBL" id="JAB85369.1"/>
    </source>
</evidence>
<feature type="disulfide bond" evidence="14">
    <location>
        <begin position="3949"/>
        <end position="3958"/>
    </location>
</feature>
<dbReference type="GO" id="GO:0048513">
    <property type="term" value="P:animal organ development"/>
    <property type="evidence" value="ECO:0007669"/>
    <property type="project" value="UniProtKB-ARBA"/>
</dbReference>
<dbReference type="FunFam" id="2.60.40.60:FF:000100">
    <property type="entry name" value="protocadherin Fat 2"/>
    <property type="match status" value="2"/>
</dbReference>
<dbReference type="Gene3D" id="2.10.25.10">
    <property type="entry name" value="Laminin"/>
    <property type="match status" value="5"/>
</dbReference>
<comment type="caution">
    <text evidence="14">Lacks conserved residue(s) required for the propagation of feature annotation.</text>
</comment>
<feature type="domain" description="Cadherin" evidence="19">
    <location>
        <begin position="3217"/>
        <end position="3319"/>
    </location>
</feature>
<dbReference type="FunFam" id="2.60.40.60:FF:000064">
    <property type="entry name" value="FAT atypical cadherin 1"/>
    <property type="match status" value="1"/>
</dbReference>
<dbReference type="SMART" id="SM00179">
    <property type="entry name" value="EGF_CA"/>
    <property type="match status" value="4"/>
</dbReference>
<name>W8B6F3_CERCA</name>
<feature type="domain" description="Cadherin" evidence="19">
    <location>
        <begin position="1346"/>
        <end position="1451"/>
    </location>
</feature>
<dbReference type="FunFam" id="2.60.40.60:FF:000010">
    <property type="entry name" value="Cadherin EGF LAG seven-pass G-type receptor 3"/>
    <property type="match status" value="1"/>
</dbReference>
<dbReference type="GO" id="GO:0007156">
    <property type="term" value="P:homophilic cell adhesion via plasma membrane adhesion molecules"/>
    <property type="evidence" value="ECO:0007669"/>
    <property type="project" value="InterPro"/>
</dbReference>
<dbReference type="GO" id="GO:0030855">
    <property type="term" value="P:epithelial cell differentiation"/>
    <property type="evidence" value="ECO:0007669"/>
    <property type="project" value="UniProtKB-ARBA"/>
</dbReference>
<feature type="domain" description="Cadherin" evidence="19">
    <location>
        <begin position="106"/>
        <end position="227"/>
    </location>
</feature>
<keyword evidence="5" id="KW-0732">Signal</keyword>
<keyword evidence="9 16" id="KW-1133">Transmembrane helix</keyword>
<organism evidence="20">
    <name type="scientific">Ceratitis capitata</name>
    <name type="common">Mediterranean fruit fly</name>
    <name type="synonym">Tephritis capitata</name>
    <dbReference type="NCBI Taxonomy" id="7213"/>
    <lineage>
        <taxon>Eukaryota</taxon>
        <taxon>Metazoa</taxon>
        <taxon>Ecdysozoa</taxon>
        <taxon>Arthropoda</taxon>
        <taxon>Hexapoda</taxon>
        <taxon>Insecta</taxon>
        <taxon>Pterygota</taxon>
        <taxon>Neoptera</taxon>
        <taxon>Endopterygota</taxon>
        <taxon>Diptera</taxon>
        <taxon>Brachycera</taxon>
        <taxon>Muscomorpha</taxon>
        <taxon>Tephritoidea</taxon>
        <taxon>Tephritidae</taxon>
        <taxon>Ceratitis</taxon>
        <taxon>Ceratitis</taxon>
    </lineage>
</organism>
<feature type="domain" description="Cadherin" evidence="19">
    <location>
        <begin position="1240"/>
        <end position="1345"/>
    </location>
</feature>
<dbReference type="InterPro" id="IPR039808">
    <property type="entry name" value="Cadherin"/>
</dbReference>
<evidence type="ECO:0000256" key="2">
    <source>
        <dbReference type="ARBA" id="ARBA00022475"/>
    </source>
</evidence>
<dbReference type="GO" id="GO:0007163">
    <property type="term" value="P:establishment or maintenance of cell polarity"/>
    <property type="evidence" value="ECO:0007669"/>
    <property type="project" value="UniProtKB-ARBA"/>
</dbReference>
<feature type="domain" description="Cadherin" evidence="19">
    <location>
        <begin position="3320"/>
        <end position="3424"/>
    </location>
</feature>
<feature type="domain" description="Cadherin" evidence="19">
    <location>
        <begin position="1452"/>
        <end position="1550"/>
    </location>
</feature>
<dbReference type="InterPro" id="IPR001881">
    <property type="entry name" value="EGF-like_Ca-bd_dom"/>
</dbReference>
<dbReference type="Gene3D" id="2.60.40.60">
    <property type="entry name" value="Cadherins"/>
    <property type="match status" value="33"/>
</dbReference>
<keyword evidence="8" id="KW-0130">Cell adhesion</keyword>
<evidence type="ECO:0000256" key="1">
    <source>
        <dbReference type="ARBA" id="ARBA00004251"/>
    </source>
</evidence>
<dbReference type="FunFam" id="2.60.40.60:FF:000026">
    <property type="entry name" value="FAT atypical cadherin 1"/>
    <property type="match status" value="2"/>
</dbReference>
<evidence type="ECO:0000259" key="17">
    <source>
        <dbReference type="PROSITE" id="PS50025"/>
    </source>
</evidence>
<evidence type="ECO:0000259" key="18">
    <source>
        <dbReference type="PROSITE" id="PS50026"/>
    </source>
</evidence>
<dbReference type="GO" id="GO:0045296">
    <property type="term" value="F:cadherin binding"/>
    <property type="evidence" value="ECO:0007669"/>
    <property type="project" value="TreeGrafter"/>
</dbReference>
<dbReference type="FunFam" id="2.60.40.60:FF:000005">
    <property type="entry name" value="Protocadherin 9"/>
    <property type="match status" value="1"/>
</dbReference>
<dbReference type="FunFam" id="2.60.40.60:FF:000037">
    <property type="entry name" value="FAT atypical cadherin 1"/>
    <property type="match status" value="1"/>
</dbReference>
<dbReference type="InterPro" id="IPR013032">
    <property type="entry name" value="EGF-like_CS"/>
</dbReference>
<feature type="domain" description="Cadherin" evidence="19">
    <location>
        <begin position="2700"/>
        <end position="2808"/>
    </location>
</feature>
<feature type="domain" description="Cadherin" evidence="19">
    <location>
        <begin position="1135"/>
        <end position="1244"/>
    </location>
</feature>
<dbReference type="Pfam" id="PF00028">
    <property type="entry name" value="Cadherin"/>
    <property type="match status" value="28"/>
</dbReference>
<dbReference type="SMART" id="SM00181">
    <property type="entry name" value="EGF"/>
    <property type="match status" value="6"/>
</dbReference>
<dbReference type="PROSITE" id="PS00022">
    <property type="entry name" value="EGF_1"/>
    <property type="match status" value="4"/>
</dbReference>
<dbReference type="PANTHER" id="PTHR24027">
    <property type="entry name" value="CADHERIN-23"/>
    <property type="match status" value="1"/>
</dbReference>
<feature type="domain" description="Laminin G" evidence="17">
    <location>
        <begin position="3978"/>
        <end position="4162"/>
    </location>
</feature>
<keyword evidence="12" id="KW-0325">Glycoprotein</keyword>
<dbReference type="GO" id="GO:0001736">
    <property type="term" value="P:establishment of planar polarity"/>
    <property type="evidence" value="ECO:0007669"/>
    <property type="project" value="UniProtKB-ARBA"/>
</dbReference>
<feature type="transmembrane region" description="Helical" evidence="16">
    <location>
        <begin position="4340"/>
        <end position="4363"/>
    </location>
</feature>
<dbReference type="InterPro" id="IPR001791">
    <property type="entry name" value="Laminin_G"/>
</dbReference>
<feature type="domain" description="Cadherin" evidence="19">
    <location>
        <begin position="2597"/>
        <end position="2699"/>
    </location>
</feature>
<dbReference type="SUPFAM" id="SSF49899">
    <property type="entry name" value="Concanavalin A-like lectins/glucanases"/>
    <property type="match status" value="1"/>
</dbReference>
<feature type="domain" description="Cadherin" evidence="19">
    <location>
        <begin position="444"/>
        <end position="550"/>
    </location>
</feature>
<feature type="domain" description="EGF-like" evidence="18">
    <location>
        <begin position="3921"/>
        <end position="3959"/>
    </location>
</feature>
<evidence type="ECO:0000256" key="15">
    <source>
        <dbReference type="SAM" id="MobiDB-lite"/>
    </source>
</evidence>
<dbReference type="SUPFAM" id="SSF57196">
    <property type="entry name" value="EGF/Laminin"/>
    <property type="match status" value="5"/>
</dbReference>
<dbReference type="InterPro" id="IPR013320">
    <property type="entry name" value="ConA-like_dom_sf"/>
</dbReference>
<comment type="subcellular location">
    <subcellularLocation>
        <location evidence="1">Cell membrane</location>
        <topology evidence="1">Single-pass type I membrane protein</topology>
    </subcellularLocation>
</comment>
<dbReference type="FunFam" id="2.60.40.60:FF:000024">
    <property type="entry name" value="FAT atypical cadherin 3"/>
    <property type="match status" value="2"/>
</dbReference>
<feature type="domain" description="Cadherin" evidence="19">
    <location>
        <begin position="2495"/>
        <end position="2596"/>
    </location>
</feature>
<feature type="domain" description="Cadherin" evidence="19">
    <location>
        <begin position="1860"/>
        <end position="1976"/>
    </location>
</feature>
<feature type="domain" description="EGF-like" evidence="18">
    <location>
        <begin position="4247"/>
        <end position="4282"/>
    </location>
</feature>
<sequence length="4745" mass="532023">MSTATATAMAAAAAAAVAATDNFIIYQKQQQHLQKQHQAQQKQQLQQQPHLQAQQNQQQQMLLQQQQQQHQQQTQHQRTHHHQRSEATTSLHASANYITLNKYKFRHKLYNATIPENSVGKTYAIPLAHEDIMGIAIIPGAEVKYRIVAGDRDKLFKAEERLVDDIAFLAIRTRTSNVVLNREKNEEYLLKVRAMIKYNLGDDYMGDETETTVHIRVLDRNDLSPLFYPIEYSQIVPEDMPIHRSILRVTAEDADLGINGEIYYSFLIDNEYFSIHPTTGVIILNRQLRYTDSSHYNLTVLANDRGSAINHYSHQSSKAKVSITVEQVNLHTPEIYFKTFSSITSNFSSNIYGIVKVSDNDTGKHGEINKLQIVDGDPDGNFIITPTHNVGEYFIEINKFAKLNDSIKYNLTLRAEDKGVPMRHCYKTIPVHFIKERNNAPVFTKHLYEISIPETSPPNMPVIRLKVTDPDLGKNAMVYLEIVGGNEGGEFRINPDSGMLYTQKPLDAESKSFYTLTVSAIDQANLGFRKQSSAKVKVNIQDMNDNDPLFESMNTTIELDENEMAGTFVVKLTARDKDSGENAYISYSIANLNEVPFEIDHFTGELRTTTLIDYETMRRTYVLSIRASDWGLPYRRQTELELLIKIKDINDNRPQFERINCVGKVMRSIPVGTEIFTLSAIDFDAGDFITYRLIAGNEDGCFNLDPTTGVLSIGCDLTEVPATIRYVNVSSTDGTHFSDEMNMAIEIVGDERSVFMDHIDMFNGYGSFECRETGVSRRLAENLAAAERNNANVHEKTFINDLGLTPSRYGENIHAPEFIDFPRELRLNESIELGETVMWIKARDRDLGYNGKLVYAISDGDNDSVFRIDPDSGELQIIGYLDRERQDEYVLNVTVYDLGQPQKSQSKLLPVFILDSNDNRPVFQKSLATFQLPENAFNGTLIFCLNASDADIEDNAKIIYLMQTDTRDFFVNITTGCIYLGNALDREKLDKYELHIIAKDNGEPALTAEAVINILVEDINDNAPIFGVQEFIFKVREDIPRGTVVASIEATDIDIGPNGEIFFSIKEELATEELFKIDKHTGVIRTLGYLDYEKRQVHNLIVSAIDRGSPSLTTDMPVVIEVIDVNENRFAPEFGDFVYVGKVQENLPTRSFVMNLTARDADTNGPDSKISYSIRGGDGLGVFAVNDEGVIRTLSHLDAETKSSYWLTLCAQDHAIIPLSSCVQVNIQVEDENDNVPLTDKPVYYVSVMEGSPENTPVIQLNAFDNDKNPAQFFTYRIISGNPEGFFELNSTTGDLITTERKLDRENQAEHILEISISDNGIPALTSTTRVVVSVEDINDHSPEFDQRFYKIQVPSTVDINETVFQARAMDNDIGENGRITYYIKSGKGKNRFRMDPDTGFIYLMKPLEIDAEYDLNIRAEDNGNPKRSQNAKLNIVVIPISTNSPHAPVIKADDSRIDVTESDRPGFLVALVQATDEDNDHLWYNLTGGNERNEFYIGKDNGHILLSKSLDRETQASYNLTVSVTDGTHIVNTNLYIHVVDINDNRPQFTQDIYYVNISENIEEEAIIMQLHATDKDEDNKIFYTLHAAQDPTSLSLFRVDSISGNVLVIKRLDYEKSRHHTLIVIAKDQGTPAKRNYAKIVITVHDHNDHHPEFMSKIVQSKVPESAAIGSKIAELTALDLDSGKNAEIKYSIITGNIGNTFEIEPTMGTVALVKSLNINKMQEYMLQVKATDLGEPPLSSQMPLHIIVTMSENDPPIFMAPLNVIEIYENIPIGTFVCQVEARSSSSVFYEVANGDEGDRFRINPSTGVITANDIIDYEKNKSFNLTVLATNMASATSTHNVIIHILDVNDNEPFFEKTSYNGSISEIAKIGSFVFQKSDPQKRPLLVAVKDADEGVNSMIEFTILNNQAKEYFEIDSSTGAVKLLKQVDYEKNKYFRFDVMINDLGSPKLYDKYHATIHIDIENINDCPPVFIKNYMNVTLYQPTFENIIIAEVNATDADLDENTKIRYDIIDGNVDDCFEIDATTGIVTTRHITHLDTFYTLHIRASDGLYSAIAQIDINIETLTTPGFVFQKPLYTFSTIENSSKIVTVGLVNVVGNLLHENVEFTILSPTKMFVIGKTSGAIKTTGLPFDRESQDLYTIIIEARSLLLYEKFKQMRRAIVRVDISILDVNDNCPIFVNLPYYATLSVDDAKGTVITKVKAVDLDSYENGEVRYEMKKGNGELFKVDRKTGELVLKQVIDGSTRVYDLIIAAYDGAISPCSTDAVVNIKVVDRSMPTFDKQFYSDVVKENVELFSALSIAIQAESPLRRKLIYTISSGNEDEVFEIDYRTGVIYIVNELDYETKQSHEFTVRATDSLSGIYAEVTVSIIVEDANDCYPAIEQDNYNITISENLLIGSQIMKVNASDCDANANSELSYFIDSVDGKNSSALFYIDIAEGYLYLKSNLDAEESTFHHIILIVKDHGTPSLSSRANVWLTVKDLNDNFPKFTEASFSCRLSVNAQRGQFVINAKAYDPDHEDNEKLKYRIIDGNELQTYTINENNGVITLQNMQNFTDHHQTLLNVSVSDGVHTTYARVKITLMPENNYAPKFLKSVYEASVKENEAAGKTIVMLQAYDADFGRFAKLTYDVVSEDFKELFEIDNTNGTLTTKVAFDREQRAFYDVLVRVSDEGGKADFALVKIKVEDVNDNSPRFMVKEYKLVVKVNTTMNSPLLKVKAFDLDENKNARITYAIDESTVSETYKDIFAINENDGSLSLQKSVTNFANNVAQFFVRAMDGGSPQFHNDVPVTVQFINAEDTVPEFEKQSFDLHVLESTPPGSVLTKLRISGNYSVKFSIPIESRKFSISENGEVILMQTLDREVYDIHYTIVLAETETLPPLFAFCEVNIHVLDENDNSPKFDSREYNVNVGENIDKVASIIKVTATDMDMGSNGDIRYYLEDETNTAANVFDIDIYTGWITLLSTLDRETQSEYHFNVLATDNGQPKHVSKAPVAIKIIDYNDNPSLFNQDKFDITVHENALPGTILKYFLITDLDAEKSITSYYIMSGDTYAQFQIGKTGELFVAKPLDREAIPTYNLYVLVTDGKFVATTEVTITVQDVNDNVPICMTPRYNLKIDESVMTDTPLVQIDALDNDENGNTQLRYYLTGNRSDDFFIDKETGTLRVAKSIDRETLAKYILTAHVQDGQELLQECTTELIINVNDLNDNRPEFSMAQYIVSISEDAPVGTIVTKVHATDKDFGLNRKIVYSFIEEQPNFSISRSSGIIKLSKSLDRESISIFNISVKAVDCGNPKQLSITRLIINVLDINDNPPEFSTKEYKTYVYENATVNTEVVRIFATSKDIGVNAEVLYFIVGGNEHSKFNIDSKTGSIFVNDDLDYERTKAYFLTVQAIDGGTPPLSNIASVNISVLDVNDNAPKFTQNMYRAKVREDASKMHKILQVLATDADAGQNGIIRYSIERGDHLNQFAIEDFSGQIIVINSLDRELNANYLLEIKACDNGVPEQCNYVRIYVDILDVNDNPPLFRSQNYSVVLQENKQLGYNVLLFEISDADEAPNTAPYTFDLRTGNEGGFFRIEQDGWLRTAARFNHKICDIYTLQVRVFDNGTPPLYSDAWVHIRIIEESQYPPVITPLEVTVKSYDDDYIGGFLGRVHASDQDKYDNLQYSLTPTSGELFVTKQLFNISQNNGSLYAISNLDIGMYRINVTVTDGKFTAHALAKLNVELITGDMTRNAVVISFRKVTPEAFILSHRKGFIRALRAILRCRQKDITIIAIQAAGAHATHKALDHTGADNVMLERSKRHQPTAADNLNVLFAVRKQQITPTSEEYFTTAEVRAVLVNFIDDIEDATNLVVEEIMAPTCAHNICVQGECFNRIRLNKRQLNTYSTDVASFASPTYKHANECQCKQGYGGRICNEPINACSSNPCPPEKTCWPANTTIGYQCICPQGYTGHSCDSKSALTKCQHGNCSARFTSVSFSGKSYAHYKINKAVAKTILEQEFIYSLKLRTVQQTGTLLFSSGRIDYHILEIFNGAVQYRYELGSGEGKICVSSIYISDGEWHTITLERVLNSAKLTVDSKHVSQGSAPGVNGILNIQSNDIFVGAEVKPHPAIIGFEDIQKGFIGCMSDIKIALEPLPLYISGGSSVAALKRFTNVEFTCDPTSVLVQLGICGAQPCLNGGICIDLGENKFKCTCHARFTGQMCEVDMDPCASAPCLFGGRCEVHEFGNYSCACPLHLSGRRCEYGKYCTPNPCKNGGVCEEGDGTPHCLCRGYTGPTCEIDVNECDNHPCGNGATCINEAGSFRCICPSYLTGASCGDPLYSNSISTKLKNLSMEQLAGIVGGIVIIILIILVAFCCIVFRKSNSASVPSSTHKDPYKGENLNSLVCKEKYAKNIAKMSNLEINQRPMSYTATTNDNLYAGHTTFVNNLDILRSYGSAGDELENIPFEYQKINRNNEHVNLNDSDPIQKRDWTEQMHLKTFSENKLNNEKLDYAALKSGCSKMIQVTVPNVCHSPYTDYPTVNHGQYHWDCSDWVRKSHNPLPDITEVPGAEIADSSSFHSNDSNESKPRRTYAVQNMCVGVDPTRDIVTLNEDLTSECIDSELESCMRPFELPLINHNDVLRLSPQINFENEDFITNPVPSTYDPMNSCNAYLRHPDSYLPAFNVPSETEGESSSTEVFSKATSEMLPRRKLSDKSEEIYVFRNLHSKNGSNSDLSVHLCEIEDSELEEFLPSSSKDVNNR</sequence>
<dbReference type="GO" id="GO:0007010">
    <property type="term" value="P:cytoskeleton organization"/>
    <property type="evidence" value="ECO:0007669"/>
    <property type="project" value="UniProtKB-ARBA"/>
</dbReference>
<keyword evidence="3 14" id="KW-0245">EGF-like domain</keyword>
<dbReference type="Gene3D" id="2.60.120.200">
    <property type="match status" value="1"/>
</dbReference>
<dbReference type="PROSITE" id="PS50268">
    <property type="entry name" value="CADHERIN_2"/>
    <property type="match status" value="32"/>
</dbReference>
<feature type="disulfide bond" evidence="14">
    <location>
        <begin position="4310"/>
        <end position="4319"/>
    </location>
</feature>
<dbReference type="FunFam" id="2.60.40.60:FF:000033">
    <property type="entry name" value="FAT atypical cadherin 1"/>
    <property type="match status" value="2"/>
</dbReference>
<feature type="domain" description="Cadherin" evidence="19">
    <location>
        <begin position="2809"/>
        <end position="2905"/>
    </location>
</feature>
<gene>
    <name evidence="20" type="primary">FAT2</name>
</gene>
<dbReference type="GO" id="GO:0005509">
    <property type="term" value="F:calcium ion binding"/>
    <property type="evidence" value="ECO:0007669"/>
    <property type="project" value="UniProtKB-UniRule"/>
</dbReference>
<keyword evidence="7 13" id="KW-0106">Calcium</keyword>
<dbReference type="FunFam" id="2.60.40.60:FF:000041">
    <property type="entry name" value="FAT atypical cadherin 1"/>
    <property type="match status" value="1"/>
</dbReference>
<evidence type="ECO:0000256" key="3">
    <source>
        <dbReference type="ARBA" id="ARBA00022536"/>
    </source>
</evidence>
<feature type="disulfide bond" evidence="14">
    <location>
        <begin position="3930"/>
        <end position="3947"/>
    </location>
</feature>
<dbReference type="FunFam" id="2.60.40.60:FF:000066">
    <property type="entry name" value="FAT atypical cadherin 1"/>
    <property type="match status" value="1"/>
</dbReference>
<dbReference type="PRINTS" id="PR00205">
    <property type="entry name" value="CADHERIN"/>
</dbReference>
<keyword evidence="2" id="KW-1003">Cell membrane</keyword>
<dbReference type="CDD" id="cd00054">
    <property type="entry name" value="EGF_CA"/>
    <property type="match status" value="5"/>
</dbReference>
<dbReference type="CDD" id="cd00110">
    <property type="entry name" value="LamG"/>
    <property type="match status" value="1"/>
</dbReference>
<feature type="disulfide bond" evidence="14">
    <location>
        <begin position="4197"/>
        <end position="4206"/>
    </location>
</feature>
<proteinExistence type="evidence at transcript level"/>
<feature type="domain" description="EGF-like" evidence="18">
    <location>
        <begin position="4209"/>
        <end position="4246"/>
    </location>
</feature>
<feature type="domain" description="Cadherin" evidence="19">
    <location>
        <begin position="3530"/>
        <end position="3634"/>
    </location>
</feature>
<dbReference type="FunFam" id="2.10.25.10:FF:000682">
    <property type="entry name" value="Fat-like cadherin-related tumor suppressor homolog"/>
    <property type="match status" value="1"/>
</dbReference>
<feature type="domain" description="Cadherin" evidence="19">
    <location>
        <begin position="924"/>
        <end position="1026"/>
    </location>
</feature>
<dbReference type="SUPFAM" id="SSF49313">
    <property type="entry name" value="Cadherin-like"/>
    <property type="match status" value="33"/>
</dbReference>
<dbReference type="CDD" id="cd11304">
    <property type="entry name" value="Cadherin_repeat"/>
    <property type="match status" value="33"/>
</dbReference>
<feature type="domain" description="Cadherin" evidence="19">
    <location>
        <begin position="551"/>
        <end position="656"/>
    </location>
</feature>
<dbReference type="FunFam" id="2.60.40.60:FF:000059">
    <property type="entry name" value="FAT atypical cadherin 3"/>
    <property type="match status" value="1"/>
</dbReference>
<dbReference type="GO" id="GO:0048589">
    <property type="term" value="P:developmental growth"/>
    <property type="evidence" value="ECO:0007669"/>
    <property type="project" value="UniProtKB-ARBA"/>
</dbReference>
<evidence type="ECO:0000256" key="13">
    <source>
        <dbReference type="PROSITE-ProRule" id="PRU00043"/>
    </source>
</evidence>
<dbReference type="Pfam" id="PF00008">
    <property type="entry name" value="EGF"/>
    <property type="match status" value="1"/>
</dbReference>
<dbReference type="SUPFAM" id="SSF81995">
    <property type="entry name" value="beta-sandwich domain of Sec23/24"/>
    <property type="match status" value="1"/>
</dbReference>
<protein>
    <submittedName>
        <fullName evidence="20">Fat-like cadherin-related tumor suppressor</fullName>
    </submittedName>
</protein>
<dbReference type="SMART" id="SM00112">
    <property type="entry name" value="CA"/>
    <property type="match status" value="33"/>
</dbReference>
<dbReference type="PROSITE" id="PS50025">
    <property type="entry name" value="LAM_G_DOMAIN"/>
    <property type="match status" value="1"/>
</dbReference>
<dbReference type="InterPro" id="IPR020894">
    <property type="entry name" value="Cadherin_CS"/>
</dbReference>
<feature type="domain" description="Cadherin" evidence="19">
    <location>
        <begin position="1762"/>
        <end position="1859"/>
    </location>
</feature>
<evidence type="ECO:0000256" key="14">
    <source>
        <dbReference type="PROSITE-ProRule" id="PRU00076"/>
    </source>
</evidence>
<feature type="domain" description="Cadherin" evidence="19">
    <location>
        <begin position="1657"/>
        <end position="1761"/>
    </location>
</feature>
<evidence type="ECO:0000256" key="4">
    <source>
        <dbReference type="ARBA" id="ARBA00022692"/>
    </source>
</evidence>
<dbReference type="OrthoDB" id="6252479at2759"/>
<evidence type="ECO:0000256" key="8">
    <source>
        <dbReference type="ARBA" id="ARBA00022889"/>
    </source>
</evidence>
<evidence type="ECO:0000256" key="7">
    <source>
        <dbReference type="ARBA" id="ARBA00022837"/>
    </source>
</evidence>
<dbReference type="GO" id="GO:0007424">
    <property type="term" value="P:open tracheal system development"/>
    <property type="evidence" value="ECO:0007669"/>
    <property type="project" value="UniProtKB-ARBA"/>
</dbReference>
<dbReference type="PROSITE" id="PS00232">
    <property type="entry name" value="CADHERIN_1"/>
    <property type="match status" value="14"/>
</dbReference>
<dbReference type="FunFam" id="2.60.40.60:FF:000015">
    <property type="entry name" value="FAT atypical cadherin 1"/>
    <property type="match status" value="3"/>
</dbReference>
<dbReference type="GO" id="GO:0016477">
    <property type="term" value="P:cell migration"/>
    <property type="evidence" value="ECO:0007669"/>
    <property type="project" value="TreeGrafter"/>
</dbReference>
<dbReference type="InterPro" id="IPR000742">
    <property type="entry name" value="EGF"/>
</dbReference>
<feature type="region of interest" description="Disordered" evidence="15">
    <location>
        <begin position="37"/>
        <end position="91"/>
    </location>
</feature>
<dbReference type="PROSITE" id="PS01186">
    <property type="entry name" value="EGF_2"/>
    <property type="match status" value="1"/>
</dbReference>
<evidence type="ECO:0000256" key="6">
    <source>
        <dbReference type="ARBA" id="ARBA00022737"/>
    </source>
</evidence>
<evidence type="ECO:0000256" key="11">
    <source>
        <dbReference type="ARBA" id="ARBA00023157"/>
    </source>
</evidence>
<dbReference type="Pfam" id="PF12661">
    <property type="entry name" value="hEGF"/>
    <property type="match status" value="1"/>
</dbReference>
<feature type="domain" description="Cadherin" evidence="19">
    <location>
        <begin position="819"/>
        <end position="923"/>
    </location>
</feature>
<dbReference type="FunFam" id="2.60.40.60:FF:000021">
    <property type="entry name" value="FAT atypical cadherin 1"/>
    <property type="match status" value="2"/>
</dbReference>
<dbReference type="GO" id="GO:0008013">
    <property type="term" value="F:beta-catenin binding"/>
    <property type="evidence" value="ECO:0007669"/>
    <property type="project" value="TreeGrafter"/>
</dbReference>
<dbReference type="PANTHER" id="PTHR24027:SF438">
    <property type="entry name" value="CADHERIN 23"/>
    <property type="match status" value="1"/>
</dbReference>
<keyword evidence="4 16" id="KW-0812">Transmembrane</keyword>
<dbReference type="InterPro" id="IPR015919">
    <property type="entry name" value="Cadherin-like_sf"/>
</dbReference>
<dbReference type="InterPro" id="IPR018097">
    <property type="entry name" value="EGF_Ca-bd_CS"/>
</dbReference>
<dbReference type="FunFam" id="2.60.120.200:FF:000250">
    <property type="entry name" value="Fat-like cadherin-related tumor suppressor homolog"/>
    <property type="match status" value="1"/>
</dbReference>
<dbReference type="FunFam" id="2.60.40.60:FF:000051">
    <property type="entry name" value="FAT atypical cadherin 1"/>
    <property type="match status" value="1"/>
</dbReference>
<dbReference type="SMART" id="SM00282">
    <property type="entry name" value="LamG"/>
    <property type="match status" value="1"/>
</dbReference>
<evidence type="ECO:0000259" key="19">
    <source>
        <dbReference type="PROSITE" id="PS50268"/>
    </source>
</evidence>
<feature type="domain" description="Cadherin" evidence="19">
    <location>
        <begin position="228"/>
        <end position="335"/>
    </location>
</feature>
<evidence type="ECO:0000256" key="10">
    <source>
        <dbReference type="ARBA" id="ARBA00023136"/>
    </source>
</evidence>
<dbReference type="FunFam" id="2.60.40.60:FF:000013">
    <property type="entry name" value="Cadherin EGF LAG seven-pass G-type receptor"/>
    <property type="match status" value="3"/>
</dbReference>
<evidence type="ECO:0000256" key="12">
    <source>
        <dbReference type="ARBA" id="ARBA00023180"/>
    </source>
</evidence>
<dbReference type="FunFam" id="2.60.40.60:FF:000053">
    <property type="entry name" value="FAT atypical cadherin 3"/>
    <property type="match status" value="1"/>
</dbReference>